<dbReference type="SMART" id="SM00360">
    <property type="entry name" value="RRM"/>
    <property type="match status" value="2"/>
</dbReference>
<evidence type="ECO:0000256" key="3">
    <source>
        <dbReference type="ARBA" id="ARBA00022737"/>
    </source>
</evidence>
<evidence type="ECO:0000256" key="4">
    <source>
        <dbReference type="ARBA" id="ARBA00022884"/>
    </source>
</evidence>
<dbReference type="InterPro" id="IPR035979">
    <property type="entry name" value="RBD_domain_sf"/>
</dbReference>
<dbReference type="CDD" id="cd12339">
    <property type="entry name" value="RRM2_SRSF1_4_like"/>
    <property type="match status" value="1"/>
</dbReference>
<dbReference type="SUPFAM" id="SSF54928">
    <property type="entry name" value="RNA-binding domain, RBD"/>
    <property type="match status" value="1"/>
</dbReference>
<keyword evidence="3" id="KW-0677">Repeat</keyword>
<keyword evidence="11" id="KW-1185">Reference proteome</keyword>
<proteinExistence type="predicted"/>
<dbReference type="GO" id="GO:0006397">
    <property type="term" value="P:mRNA processing"/>
    <property type="evidence" value="ECO:0007669"/>
    <property type="project" value="UniProtKB-KW"/>
</dbReference>
<evidence type="ECO:0000259" key="8">
    <source>
        <dbReference type="PROSITE" id="PS50102"/>
    </source>
</evidence>
<reference evidence="10 11" key="1">
    <citation type="submission" date="2019-03" db="EMBL/GenBank/DDBJ databases">
        <authorList>
            <person name="Gaulin E."/>
            <person name="Dumas B."/>
        </authorList>
    </citation>
    <scope>NUCLEOTIDE SEQUENCE [LARGE SCALE GENOMIC DNA]</scope>
    <source>
        <strain evidence="10">CBS 568.67</strain>
    </source>
</reference>
<evidence type="ECO:0000256" key="7">
    <source>
        <dbReference type="SAM" id="MobiDB-lite"/>
    </source>
</evidence>
<dbReference type="PANTHER" id="PTHR23003">
    <property type="entry name" value="RNA RECOGNITION MOTIF RRM DOMAIN CONTAINING PROTEIN"/>
    <property type="match status" value="1"/>
</dbReference>
<feature type="compositionally biased region" description="Gly residues" evidence="7">
    <location>
        <begin position="77"/>
        <end position="86"/>
    </location>
</feature>
<feature type="compositionally biased region" description="Basic residues" evidence="7">
    <location>
        <begin position="193"/>
        <end position="232"/>
    </location>
</feature>
<feature type="domain" description="RRM" evidence="8">
    <location>
        <begin position="112"/>
        <end position="187"/>
    </location>
</feature>
<keyword evidence="4 6" id="KW-0694">RNA-binding</keyword>
<sequence length="287" mass="32811">MCTRVYVGNLPMNIRTRELDDLFYKYGRIRDIDIKQPSRPPAFAFIEFEDSRDADDAIRGRDGYEFDGQRLRVERTTGGGRRSGGGGDRDRDRDRERDTKGFGRNLMGSGKYSVDVTGLPDSCAWQDLKDFMRKIGDVIFAKVDKKGGGFVEFTNREDMLRAVSKFDDTELKTRTETATIRVKEAHYLEKKGGRSRSRSRSPRRRRSYSRSYSRSRSRSSSRGRSRSKSHEKKHNDDKKDDIGDDEKKDEKKDDEVSEETTQKDDEQPAATATATDDAADADAPKDD</sequence>
<feature type="compositionally biased region" description="Basic and acidic residues" evidence="7">
    <location>
        <begin position="233"/>
        <end position="266"/>
    </location>
</feature>
<gene>
    <name evidence="10" type="primary">Aste57867_24092</name>
    <name evidence="9" type="ORF">As57867_024019</name>
    <name evidence="10" type="ORF">ASTE57867_24092</name>
</gene>
<dbReference type="InterPro" id="IPR050374">
    <property type="entry name" value="RRT5_SRSF_SR"/>
</dbReference>
<protein>
    <submittedName>
        <fullName evidence="10">Aste57867_24092 protein</fullName>
    </submittedName>
</protein>
<dbReference type="AlphaFoldDB" id="A0A485LQ87"/>
<comment type="subcellular location">
    <subcellularLocation>
        <location evidence="1">Nucleus</location>
    </subcellularLocation>
</comment>
<dbReference type="InterPro" id="IPR012677">
    <property type="entry name" value="Nucleotide-bd_a/b_plait_sf"/>
</dbReference>
<dbReference type="Gene3D" id="3.30.70.330">
    <property type="match status" value="2"/>
</dbReference>
<feature type="region of interest" description="Disordered" evidence="7">
    <location>
        <begin position="184"/>
        <end position="287"/>
    </location>
</feature>
<evidence type="ECO:0000256" key="5">
    <source>
        <dbReference type="ARBA" id="ARBA00023242"/>
    </source>
</evidence>
<keyword evidence="5" id="KW-0539">Nucleus</keyword>
<dbReference type="PANTHER" id="PTHR23003:SF62">
    <property type="entry name" value="SERINE_ARGININE (SR)-TYPE SHUTTLING MRNA BINDING PROTEIN NPL3"/>
    <property type="match status" value="1"/>
</dbReference>
<dbReference type="EMBL" id="VJMH01007354">
    <property type="protein sequence ID" value="KAF0683866.1"/>
    <property type="molecule type" value="Genomic_DNA"/>
</dbReference>
<organism evidence="10 11">
    <name type="scientific">Aphanomyces stellatus</name>
    <dbReference type="NCBI Taxonomy" id="120398"/>
    <lineage>
        <taxon>Eukaryota</taxon>
        <taxon>Sar</taxon>
        <taxon>Stramenopiles</taxon>
        <taxon>Oomycota</taxon>
        <taxon>Saprolegniomycetes</taxon>
        <taxon>Saprolegniales</taxon>
        <taxon>Verrucalvaceae</taxon>
        <taxon>Aphanomyces</taxon>
    </lineage>
</organism>
<evidence type="ECO:0000256" key="1">
    <source>
        <dbReference type="ARBA" id="ARBA00004123"/>
    </source>
</evidence>
<name>A0A485LQ87_9STRA</name>
<dbReference type="Pfam" id="PF00076">
    <property type="entry name" value="RRM_1"/>
    <property type="match status" value="2"/>
</dbReference>
<feature type="domain" description="RRM" evidence="8">
    <location>
        <begin position="3"/>
        <end position="78"/>
    </location>
</feature>
<reference evidence="9" key="2">
    <citation type="submission" date="2019-06" db="EMBL/GenBank/DDBJ databases">
        <title>Genomics analysis of Aphanomyces spp. identifies a new class of oomycete effector associated with host adaptation.</title>
        <authorList>
            <person name="Gaulin E."/>
        </authorList>
    </citation>
    <scope>NUCLEOTIDE SEQUENCE</scope>
    <source>
        <strain evidence="9">CBS 578.67</strain>
    </source>
</reference>
<evidence type="ECO:0000313" key="11">
    <source>
        <dbReference type="Proteomes" id="UP000332933"/>
    </source>
</evidence>
<dbReference type="GO" id="GO:0003729">
    <property type="term" value="F:mRNA binding"/>
    <property type="evidence" value="ECO:0007669"/>
    <property type="project" value="TreeGrafter"/>
</dbReference>
<dbReference type="Proteomes" id="UP000332933">
    <property type="component" value="Unassembled WGS sequence"/>
</dbReference>
<dbReference type="OrthoDB" id="1099063at2759"/>
<evidence type="ECO:0000313" key="9">
    <source>
        <dbReference type="EMBL" id="KAF0683866.1"/>
    </source>
</evidence>
<dbReference type="GO" id="GO:0005737">
    <property type="term" value="C:cytoplasm"/>
    <property type="evidence" value="ECO:0007669"/>
    <property type="project" value="TreeGrafter"/>
</dbReference>
<evidence type="ECO:0000313" key="10">
    <source>
        <dbReference type="EMBL" id="VFU00734.1"/>
    </source>
</evidence>
<feature type="region of interest" description="Disordered" evidence="7">
    <location>
        <begin position="69"/>
        <end position="105"/>
    </location>
</feature>
<dbReference type="PROSITE" id="PS50102">
    <property type="entry name" value="RRM"/>
    <property type="match status" value="2"/>
</dbReference>
<evidence type="ECO:0000256" key="6">
    <source>
        <dbReference type="PROSITE-ProRule" id="PRU00176"/>
    </source>
</evidence>
<evidence type="ECO:0000256" key="2">
    <source>
        <dbReference type="ARBA" id="ARBA00022664"/>
    </source>
</evidence>
<dbReference type="InterPro" id="IPR000504">
    <property type="entry name" value="RRM_dom"/>
</dbReference>
<feature type="compositionally biased region" description="Basic and acidic residues" evidence="7">
    <location>
        <begin position="87"/>
        <end position="101"/>
    </location>
</feature>
<keyword evidence="2" id="KW-0507">mRNA processing</keyword>
<accession>A0A485LQ87</accession>
<dbReference type="GO" id="GO:0005634">
    <property type="term" value="C:nucleus"/>
    <property type="evidence" value="ECO:0007669"/>
    <property type="project" value="UniProtKB-SubCell"/>
</dbReference>
<dbReference type="EMBL" id="CAADRA010007380">
    <property type="protein sequence ID" value="VFU00734.1"/>
    <property type="molecule type" value="Genomic_DNA"/>
</dbReference>